<dbReference type="InterPro" id="IPR004305">
    <property type="entry name" value="Thiaminase-2/PQQC"/>
</dbReference>
<keyword evidence="9" id="KW-0808">Transferase</keyword>
<dbReference type="CDD" id="cd19365">
    <property type="entry name" value="TenA_C-like"/>
    <property type="match status" value="1"/>
</dbReference>
<feature type="domain" description="Pyridoxamine kinase/Phosphomethylpyrimidine kinase" evidence="8">
    <location>
        <begin position="126"/>
        <end position="284"/>
    </location>
</feature>
<dbReference type="Gene3D" id="1.20.910.10">
    <property type="entry name" value="Heme oxygenase-like"/>
    <property type="match status" value="1"/>
</dbReference>
<evidence type="ECO:0000256" key="1">
    <source>
        <dbReference type="ARBA" id="ARBA00000151"/>
    </source>
</evidence>
<feature type="domain" description="Thiaminase-2/PQQC" evidence="7">
    <location>
        <begin position="364"/>
        <end position="547"/>
    </location>
</feature>
<comment type="catalytic activity">
    <reaction evidence="2">
        <text>4-amino-2-methyl-5-(phosphooxymethyl)pyrimidine + ATP = 4-amino-2-methyl-5-(diphosphooxymethyl)pyrimidine + ADP</text>
        <dbReference type="Rhea" id="RHEA:19893"/>
        <dbReference type="ChEBI" id="CHEBI:30616"/>
        <dbReference type="ChEBI" id="CHEBI:57841"/>
        <dbReference type="ChEBI" id="CHEBI:58354"/>
        <dbReference type="ChEBI" id="CHEBI:456216"/>
        <dbReference type="EC" id="2.7.4.7"/>
    </reaction>
</comment>
<dbReference type="RefSeq" id="WP_223910026.1">
    <property type="nucleotide sequence ID" value="NZ_AP025017.1"/>
</dbReference>
<keyword evidence="10" id="KW-1185">Reference proteome</keyword>
<evidence type="ECO:0000259" key="7">
    <source>
        <dbReference type="Pfam" id="PF03070"/>
    </source>
</evidence>
<dbReference type="Pfam" id="PF08543">
    <property type="entry name" value="Phos_pyr_kin"/>
    <property type="match status" value="2"/>
</dbReference>
<evidence type="ECO:0000256" key="3">
    <source>
        <dbReference type="ARBA" id="ARBA00003848"/>
    </source>
</evidence>
<name>A0ABN6K5N9_9ACTO</name>
<dbReference type="SUPFAM" id="SSF48613">
    <property type="entry name" value="Heme oxygenase-like"/>
    <property type="match status" value="1"/>
</dbReference>
<organism evidence="9 10">
    <name type="scientific">Actinomyces capricornis</name>
    <dbReference type="NCBI Taxonomy" id="2755559"/>
    <lineage>
        <taxon>Bacteria</taxon>
        <taxon>Bacillati</taxon>
        <taxon>Actinomycetota</taxon>
        <taxon>Actinomycetes</taxon>
        <taxon>Actinomycetales</taxon>
        <taxon>Actinomycetaceae</taxon>
        <taxon>Actinomyces</taxon>
    </lineage>
</organism>
<comment type="function">
    <text evidence="3">Catalyzes the phosphorylation of hydroxymethylpyrimidine phosphate (HMP-P) to HMP-PP, and of HMP to HMP-P.</text>
</comment>
<protein>
    <submittedName>
        <fullName evidence="9">Bifunctional hydroxymethylpyrimidine kinase/phosphomethylpyrimidine kinase</fullName>
    </submittedName>
</protein>
<dbReference type="Gene3D" id="3.40.1190.20">
    <property type="match status" value="1"/>
</dbReference>
<dbReference type="Pfam" id="PF03070">
    <property type="entry name" value="TENA_THI-4"/>
    <property type="match status" value="1"/>
</dbReference>
<dbReference type="PANTHER" id="PTHR20858">
    <property type="entry name" value="PHOSPHOMETHYLPYRIMIDINE KINASE"/>
    <property type="match status" value="1"/>
</dbReference>
<dbReference type="NCBIfam" id="NF011301">
    <property type="entry name" value="PRK14713.1"/>
    <property type="match status" value="1"/>
</dbReference>
<dbReference type="SUPFAM" id="SSF53613">
    <property type="entry name" value="Ribokinase-like"/>
    <property type="match status" value="1"/>
</dbReference>
<feature type="region of interest" description="Disordered" evidence="6">
    <location>
        <begin position="320"/>
        <end position="339"/>
    </location>
</feature>
<dbReference type="PANTHER" id="PTHR20858:SF17">
    <property type="entry name" value="HYDROXYMETHYLPYRIMIDINE_PHOSPHOMETHYLPYRIMIDINE KINASE THI20-RELATED"/>
    <property type="match status" value="1"/>
</dbReference>
<comment type="catalytic activity">
    <reaction evidence="1">
        <text>4-amino-5-hydroxymethyl-2-methylpyrimidine + ATP = 4-amino-2-methyl-5-(phosphooxymethyl)pyrimidine + ADP + H(+)</text>
        <dbReference type="Rhea" id="RHEA:23096"/>
        <dbReference type="ChEBI" id="CHEBI:15378"/>
        <dbReference type="ChEBI" id="CHEBI:16892"/>
        <dbReference type="ChEBI" id="CHEBI:30616"/>
        <dbReference type="ChEBI" id="CHEBI:58354"/>
        <dbReference type="ChEBI" id="CHEBI:456216"/>
        <dbReference type="EC" id="2.7.1.49"/>
    </reaction>
</comment>
<proteinExistence type="predicted"/>
<dbReference type="Proteomes" id="UP000824496">
    <property type="component" value="Chromosome"/>
</dbReference>
<evidence type="ECO:0000256" key="2">
    <source>
        <dbReference type="ARBA" id="ARBA00000565"/>
    </source>
</evidence>
<dbReference type="GO" id="GO:0016301">
    <property type="term" value="F:kinase activity"/>
    <property type="evidence" value="ECO:0007669"/>
    <property type="project" value="UniProtKB-KW"/>
</dbReference>
<sequence length="568" mass="59482">MTPVPALVPRVLSIAGTDPSGGAGTAADTKSITAAGGYAMAVVTCLVAQSTRGVREVHTPPTAFLRAQLDAVGQDVAIDAVKTGMLGTTEIIETVWAWLEELGSQPAQHAARRAQVAGPGGRPPLLVVDPVMVATSGDRLLEPQAEAAMTALCQRATVITPNIAELAVITGQEPATTAEEALDQARAWSQRTGTDVLVKTGHLSGEMATTFWVGPDGVLAQVPTRRLATTSTHGTGCSLSSALAARLAAGQEPAQALAWSCHWLHEAIAHGAELGVGQGHGPVDHSHRSRRLALAADTAPWVPRDAVPPALEHPDELRAVAGVPGLPSPPAAHPDRAVPPQGPWTRALWRSAGPLIAQIQDSGFVRALVEGTLAAPEFDFYLAQDTHYLARYAKALATVSTRAPSAAQTAQWARTAAAVIDDEAELHRTWLAGRELPAESPVCLAYTDFLQATASVEPYAVAAAALLPCPWLYAHIGAGMPHPGPDHPYAAWLSTYHDPVFARMSNQAAALTEQAMAQATPTERSRAARAFLIACRHELEFFEQARRLGDMQAGGAAVGQMQDGGAPA</sequence>
<evidence type="ECO:0000256" key="5">
    <source>
        <dbReference type="ARBA" id="ARBA00022977"/>
    </source>
</evidence>
<dbReference type="CDD" id="cd01169">
    <property type="entry name" value="HMPP_kinase"/>
    <property type="match status" value="1"/>
</dbReference>
<evidence type="ECO:0000313" key="9">
    <source>
        <dbReference type="EMBL" id="BDA63384.1"/>
    </source>
</evidence>
<evidence type="ECO:0000313" key="10">
    <source>
        <dbReference type="Proteomes" id="UP000824496"/>
    </source>
</evidence>
<dbReference type="InterPro" id="IPR013749">
    <property type="entry name" value="PM/HMP-P_kinase-1"/>
</dbReference>
<evidence type="ECO:0000256" key="4">
    <source>
        <dbReference type="ARBA" id="ARBA00004769"/>
    </source>
</evidence>
<dbReference type="InterPro" id="IPR029056">
    <property type="entry name" value="Ribokinase-like"/>
</dbReference>
<comment type="pathway">
    <text evidence="4">Cofactor biosynthesis; thiamine diphosphate biosynthesis; 4-amino-2-methyl-5-diphosphomethylpyrimidine from 5-amino-1-(5-phospho-D-ribosyl)imidazole: step 3/3.</text>
</comment>
<keyword evidence="5" id="KW-0784">Thiamine biosynthesis</keyword>
<gene>
    <name evidence="9" type="ORF">MANAM107_02180</name>
</gene>
<reference evidence="9 10" key="1">
    <citation type="submission" date="2021-08" db="EMBL/GenBank/DDBJ databases">
        <title>Whole genome sequence of novel Actinomyces species strain MAS-1.</title>
        <authorList>
            <person name="Saito M."/>
            <person name="Kuwahara N."/>
            <person name="Takizawa T."/>
            <person name="Gotouda H."/>
            <person name="Ochiai T."/>
        </authorList>
    </citation>
    <scope>NUCLEOTIDE SEQUENCE [LARGE SCALE GENOMIC DNA]</scope>
    <source>
        <strain evidence="9 10">MAS-1</strain>
    </source>
</reference>
<keyword evidence="9" id="KW-0418">Kinase</keyword>
<dbReference type="InterPro" id="IPR004399">
    <property type="entry name" value="HMP/HMP-P_kinase_dom"/>
</dbReference>
<evidence type="ECO:0000259" key="8">
    <source>
        <dbReference type="Pfam" id="PF08543"/>
    </source>
</evidence>
<evidence type="ECO:0000256" key="6">
    <source>
        <dbReference type="SAM" id="MobiDB-lite"/>
    </source>
</evidence>
<accession>A0ABN6K5N9</accession>
<dbReference type="EMBL" id="AP025017">
    <property type="protein sequence ID" value="BDA63384.1"/>
    <property type="molecule type" value="Genomic_DNA"/>
</dbReference>
<dbReference type="InterPro" id="IPR016084">
    <property type="entry name" value="Haem_Oase-like_multi-hlx"/>
</dbReference>
<feature type="domain" description="Pyridoxamine kinase/Phosphomethylpyrimidine kinase" evidence="8">
    <location>
        <begin position="18"/>
        <end position="103"/>
    </location>
</feature>